<keyword evidence="1" id="KW-0560">Oxidoreductase</keyword>
<protein>
    <submittedName>
        <fullName evidence="2">Indolepyruvate ferredoxin oxidoreductase family protein</fullName>
    </submittedName>
</protein>
<dbReference type="GO" id="GO:0016491">
    <property type="term" value="F:oxidoreductase activity"/>
    <property type="evidence" value="ECO:0007669"/>
    <property type="project" value="UniProtKB-KW"/>
</dbReference>
<dbReference type="InterPro" id="IPR029061">
    <property type="entry name" value="THDP-binding"/>
</dbReference>
<reference evidence="2 3" key="1">
    <citation type="journal article" date="2018" name="Nat. Biotechnol.">
        <title>A standardized bacterial taxonomy based on genome phylogeny substantially revises the tree of life.</title>
        <authorList>
            <person name="Parks D.H."/>
            <person name="Chuvochina M."/>
            <person name="Waite D.W."/>
            <person name="Rinke C."/>
            <person name="Skarshewski A."/>
            <person name="Chaumeil P.A."/>
            <person name="Hugenholtz P."/>
        </authorList>
    </citation>
    <scope>NUCLEOTIDE SEQUENCE [LARGE SCALE GENOMIC DNA]</scope>
    <source>
        <strain evidence="2">UBA8557</strain>
    </source>
</reference>
<dbReference type="EMBL" id="DMBR01000321">
    <property type="protein sequence ID" value="HAE94997.1"/>
    <property type="molecule type" value="Genomic_DNA"/>
</dbReference>
<dbReference type="Gene3D" id="3.40.50.970">
    <property type="match status" value="1"/>
</dbReference>
<proteinExistence type="predicted"/>
<evidence type="ECO:0000256" key="1">
    <source>
        <dbReference type="ARBA" id="ARBA00023002"/>
    </source>
</evidence>
<dbReference type="Proteomes" id="UP000259173">
    <property type="component" value="Unassembled WGS sequence"/>
</dbReference>
<evidence type="ECO:0000313" key="2">
    <source>
        <dbReference type="EMBL" id="HAE94997.1"/>
    </source>
</evidence>
<dbReference type="SUPFAM" id="SSF52518">
    <property type="entry name" value="Thiamin diphosphate-binding fold (THDP-binding)"/>
    <property type="match status" value="1"/>
</dbReference>
<name>A0A3B9L284_9PROT</name>
<feature type="non-terminal residue" evidence="2">
    <location>
        <position position="422"/>
    </location>
</feature>
<sequence length="422" mass="46264">MQHREVTLDDKYKLVEGKAFMTGIQALVRLPLDRKRLDLRQNLNTAGFISGYRGSPLGGYDQQLRAAQKWLDAHDIKFWEGLNEDLGATAVWGSQQLGLFPGAKYDGLFGIWYGKAPGVDRTGDVFKHANAAGASDHGGVLAIIGDDHNCKSSTLPSQSEYAMADAEIPVLNPASIQDVLDYGIHGWAMSRFSGAWTGLVALADTMDSGSVVSVDLDRFNFIQPDFQLPEDGVHLRRGDSPLDKERRLRQVKLPAAQAYVRANKLDQVILPSPKPRVGVVVTGQAARDVFEALAALGLSPQDAGRLGLSVYKVAMPWPLEPEGIRAFCKGLERVVVIEHKRPLIEDQLRSVLYDLPDGQRPTVEGKRDREGRPLLSDIASISIPEMAEALMKILPEGWDTSRANAYFDRIGRAGEAARTNAT</sequence>
<accession>A0A3B9L284</accession>
<dbReference type="CDD" id="cd07034">
    <property type="entry name" value="TPP_PYR_PFOR_IOR-alpha_like"/>
    <property type="match status" value="1"/>
</dbReference>
<evidence type="ECO:0000313" key="3">
    <source>
        <dbReference type="Proteomes" id="UP000259173"/>
    </source>
</evidence>
<keyword evidence="2" id="KW-0670">Pyruvate</keyword>
<organism evidence="2 3">
    <name type="scientific">Hyphomonas atlantica</name>
    <dbReference type="NCBI Taxonomy" id="1280948"/>
    <lineage>
        <taxon>Bacteria</taxon>
        <taxon>Pseudomonadati</taxon>
        <taxon>Pseudomonadota</taxon>
        <taxon>Alphaproteobacteria</taxon>
        <taxon>Hyphomonadales</taxon>
        <taxon>Hyphomonadaceae</taxon>
        <taxon>Hyphomonas</taxon>
    </lineage>
</organism>
<dbReference type="InterPro" id="IPR002880">
    <property type="entry name" value="Pyrv_Fd/Flavodoxin_OxRdtase_N"/>
</dbReference>
<gene>
    <name evidence="2" type="ORF">DCG65_10575</name>
</gene>
<dbReference type="AlphaFoldDB" id="A0A3B9L284"/>
<comment type="caution">
    <text evidence="2">The sequence shown here is derived from an EMBL/GenBank/DDBJ whole genome shotgun (WGS) entry which is preliminary data.</text>
</comment>